<name>A0A2B7X0D2_9EURO</name>
<sequence length="180" mass="20383">MSPPSQSVSTTGNGSSQQELPQAWKDCLERDGHTCVITSKFDVEETADQRMTAAESYIGGGSSRTCQVVNNENSDDEEDDEPNLRVKTNKKHQLTRSIFKDAKCKYRGVVDRIETHQAHRIKSISAGIHSVIRSMEYSHIWFLKATPAINRIIDILSYFSLLWRVLSEMSTVQLYKSNID</sequence>
<comment type="caution">
    <text evidence="2">The sequence shown here is derived from an EMBL/GenBank/DDBJ whole genome shotgun (WGS) entry which is preliminary data.</text>
</comment>
<protein>
    <submittedName>
        <fullName evidence="2">Uncharacterized protein</fullName>
    </submittedName>
</protein>
<proteinExistence type="predicted"/>
<evidence type="ECO:0000313" key="2">
    <source>
        <dbReference type="EMBL" id="PGH02405.1"/>
    </source>
</evidence>
<gene>
    <name evidence="2" type="ORF">AJ79_07637</name>
</gene>
<reference evidence="2 3" key="1">
    <citation type="submission" date="2017-10" db="EMBL/GenBank/DDBJ databases">
        <title>Comparative genomics in systemic dimorphic fungi from Ajellomycetaceae.</title>
        <authorList>
            <person name="Munoz J.F."/>
            <person name="Mcewen J.G."/>
            <person name="Clay O.K."/>
            <person name="Cuomo C.A."/>
        </authorList>
    </citation>
    <scope>NUCLEOTIDE SEQUENCE [LARGE SCALE GENOMIC DNA]</scope>
    <source>
        <strain evidence="2 3">UAMH5409</strain>
    </source>
</reference>
<evidence type="ECO:0000313" key="3">
    <source>
        <dbReference type="Proteomes" id="UP000223968"/>
    </source>
</evidence>
<dbReference type="AlphaFoldDB" id="A0A2B7X0D2"/>
<keyword evidence="3" id="KW-1185">Reference proteome</keyword>
<dbReference type="EMBL" id="PDNB01000159">
    <property type="protein sequence ID" value="PGH02405.1"/>
    <property type="molecule type" value="Genomic_DNA"/>
</dbReference>
<dbReference type="OrthoDB" id="4170557at2759"/>
<organism evidence="2 3">
    <name type="scientific">Helicocarpus griseus UAMH5409</name>
    <dbReference type="NCBI Taxonomy" id="1447875"/>
    <lineage>
        <taxon>Eukaryota</taxon>
        <taxon>Fungi</taxon>
        <taxon>Dikarya</taxon>
        <taxon>Ascomycota</taxon>
        <taxon>Pezizomycotina</taxon>
        <taxon>Eurotiomycetes</taxon>
        <taxon>Eurotiomycetidae</taxon>
        <taxon>Onygenales</taxon>
        <taxon>Ajellomycetaceae</taxon>
        <taxon>Helicocarpus</taxon>
    </lineage>
</organism>
<evidence type="ECO:0000256" key="1">
    <source>
        <dbReference type="SAM" id="MobiDB-lite"/>
    </source>
</evidence>
<feature type="compositionally biased region" description="Polar residues" evidence="1">
    <location>
        <begin position="1"/>
        <end position="20"/>
    </location>
</feature>
<accession>A0A2B7X0D2</accession>
<feature type="region of interest" description="Disordered" evidence="1">
    <location>
        <begin position="1"/>
        <end position="24"/>
    </location>
</feature>
<dbReference type="Proteomes" id="UP000223968">
    <property type="component" value="Unassembled WGS sequence"/>
</dbReference>